<feature type="modified residue" description="4-aspartylphosphate" evidence="3">
    <location>
        <position position="79"/>
    </location>
</feature>
<reference evidence="8 9" key="1">
    <citation type="submission" date="2018-09" db="EMBL/GenBank/DDBJ databases">
        <title>Whole genome based analysis of evolution and adaptive divergence in Indian and Brazilian strains of Azospirillum brasilense.</title>
        <authorList>
            <person name="Singh C."/>
            <person name="Tripathi A.K."/>
        </authorList>
    </citation>
    <scope>NUCLEOTIDE SEQUENCE [LARGE SCALE GENOMIC DNA]</scope>
    <source>
        <strain evidence="8 9">MTCC4039</strain>
    </source>
</reference>
<dbReference type="SUPFAM" id="SSF52172">
    <property type="entry name" value="CheY-like"/>
    <property type="match status" value="1"/>
</dbReference>
<sequence length="523" mass="56621">MGTDLLFADDDQPPPPEDGAEPWIVLIADDEPEVHAVTRLALGGLRYKGRRLSLVSALSAGEAAAILRCTPNVAIILLDVVMETDDAGLRLVRTIREELNNHAIRIILRTGQPGQAPEEDVVLAYDINDYKSKAELTAKKLFTSVVAALRAYADIVALETNRRGLQQIIQSTDRLFELRCMQQFAAGVLTQLSAFLRVKPDAILCAQRGAAGRPLPDGAFYVLAGAGCYAEAAGWTASPAEAVKPGAAVPPALADRITDAFRSRRSHYGPNETTLFIRVPDGHEVAAWIHTDRPLDEVDRGLVEVFASKIALSFANVSLYERLREANETLEARVAERTRALEAANAKLERLATVDPLTAVWNRRHFLDLAAAELGRAHRHGRRLSVILLDLDNFKAVNDGHGHAAGDEALRTAVVRAREALRTSDQIARFGGEEFVALLPETDLAGARIVAERVRAAIAGSPVMTDGRAIPITASLGVAEWSPAEPSIELTLRRADAALYEAKLAGRDRVCVADQPKAPDTLP</sequence>
<evidence type="ECO:0000313" key="9">
    <source>
        <dbReference type="Proteomes" id="UP000298693"/>
    </source>
</evidence>
<dbReference type="Pfam" id="PF11849">
    <property type="entry name" value="DUF3369"/>
    <property type="match status" value="1"/>
</dbReference>
<dbReference type="SUPFAM" id="SSF55073">
    <property type="entry name" value="Nucleotide cyclase"/>
    <property type="match status" value="1"/>
</dbReference>
<dbReference type="EC" id="2.7.7.65" evidence="1"/>
<dbReference type="PANTHER" id="PTHR45138:SF9">
    <property type="entry name" value="DIGUANYLATE CYCLASE DGCM-RELATED"/>
    <property type="match status" value="1"/>
</dbReference>
<dbReference type="InterPro" id="IPR043128">
    <property type="entry name" value="Rev_trsase/Diguanyl_cyclase"/>
</dbReference>
<dbReference type="AlphaFoldDB" id="A0A4D8R0Q3"/>
<feature type="coiled-coil region" evidence="4">
    <location>
        <begin position="320"/>
        <end position="347"/>
    </location>
</feature>
<comment type="catalytic activity">
    <reaction evidence="2">
        <text>2 GTP = 3',3'-c-di-GMP + 2 diphosphate</text>
        <dbReference type="Rhea" id="RHEA:24898"/>
        <dbReference type="ChEBI" id="CHEBI:33019"/>
        <dbReference type="ChEBI" id="CHEBI:37565"/>
        <dbReference type="ChEBI" id="CHEBI:58805"/>
        <dbReference type="EC" id="2.7.7.65"/>
    </reaction>
</comment>
<dbReference type="RefSeq" id="WP_137139463.1">
    <property type="nucleotide sequence ID" value="NZ_CP032345.1"/>
</dbReference>
<dbReference type="InterPro" id="IPR011006">
    <property type="entry name" value="CheY-like_superfamily"/>
</dbReference>
<dbReference type="Proteomes" id="UP000298693">
    <property type="component" value="Chromosome"/>
</dbReference>
<dbReference type="EMBL" id="CP032345">
    <property type="protein sequence ID" value="QCO14980.1"/>
    <property type="molecule type" value="Genomic_DNA"/>
</dbReference>
<evidence type="ECO:0000313" key="8">
    <source>
        <dbReference type="EMBL" id="QCO14980.1"/>
    </source>
</evidence>
<dbReference type="CDD" id="cd01949">
    <property type="entry name" value="GGDEF"/>
    <property type="match status" value="1"/>
</dbReference>
<dbReference type="SMART" id="SM00267">
    <property type="entry name" value="GGDEF"/>
    <property type="match status" value="1"/>
</dbReference>
<evidence type="ECO:0000256" key="1">
    <source>
        <dbReference type="ARBA" id="ARBA00012528"/>
    </source>
</evidence>
<dbReference type="PANTHER" id="PTHR45138">
    <property type="entry name" value="REGULATORY COMPONENTS OF SENSORY TRANSDUCTION SYSTEM"/>
    <property type="match status" value="1"/>
</dbReference>
<gene>
    <name evidence="8" type="ORF">D3869_06960</name>
</gene>
<feature type="region of interest" description="Disordered" evidence="5">
    <location>
        <begin position="1"/>
        <end position="20"/>
    </location>
</feature>
<dbReference type="Gene3D" id="3.40.50.2300">
    <property type="match status" value="1"/>
</dbReference>
<proteinExistence type="predicted"/>
<dbReference type="InterPro" id="IPR021800">
    <property type="entry name" value="DUF3369"/>
</dbReference>
<accession>A0A4D8R0Q3</accession>
<evidence type="ECO:0000259" key="6">
    <source>
        <dbReference type="PROSITE" id="PS50110"/>
    </source>
</evidence>
<dbReference type="GO" id="GO:0000160">
    <property type="term" value="P:phosphorelay signal transduction system"/>
    <property type="evidence" value="ECO:0007669"/>
    <property type="project" value="InterPro"/>
</dbReference>
<dbReference type="Gene3D" id="3.30.70.270">
    <property type="match status" value="1"/>
</dbReference>
<dbReference type="Pfam" id="PF00990">
    <property type="entry name" value="GGDEF"/>
    <property type="match status" value="1"/>
</dbReference>
<dbReference type="GO" id="GO:0052621">
    <property type="term" value="F:diguanylate cyclase activity"/>
    <property type="evidence" value="ECO:0007669"/>
    <property type="project" value="UniProtKB-EC"/>
</dbReference>
<protein>
    <recommendedName>
        <fullName evidence="1">diguanylate cyclase</fullName>
        <ecNumber evidence="1">2.7.7.65</ecNumber>
    </recommendedName>
</protein>
<feature type="domain" description="Response regulatory" evidence="6">
    <location>
        <begin position="24"/>
        <end position="148"/>
    </location>
</feature>
<dbReference type="PROSITE" id="PS50887">
    <property type="entry name" value="GGDEF"/>
    <property type="match status" value="1"/>
</dbReference>
<evidence type="ECO:0000256" key="5">
    <source>
        <dbReference type="SAM" id="MobiDB-lite"/>
    </source>
</evidence>
<evidence type="ECO:0000256" key="2">
    <source>
        <dbReference type="ARBA" id="ARBA00034247"/>
    </source>
</evidence>
<evidence type="ECO:0000256" key="4">
    <source>
        <dbReference type="SAM" id="Coils"/>
    </source>
</evidence>
<dbReference type="FunFam" id="3.30.70.270:FF:000001">
    <property type="entry name" value="Diguanylate cyclase domain protein"/>
    <property type="match status" value="1"/>
</dbReference>
<feature type="domain" description="GGDEF" evidence="7">
    <location>
        <begin position="382"/>
        <end position="515"/>
    </location>
</feature>
<dbReference type="GO" id="GO:0043709">
    <property type="term" value="P:cell adhesion involved in single-species biofilm formation"/>
    <property type="evidence" value="ECO:0007669"/>
    <property type="project" value="TreeGrafter"/>
</dbReference>
<dbReference type="PROSITE" id="PS50110">
    <property type="entry name" value="RESPONSE_REGULATORY"/>
    <property type="match status" value="1"/>
</dbReference>
<dbReference type="InterPro" id="IPR000160">
    <property type="entry name" value="GGDEF_dom"/>
</dbReference>
<keyword evidence="3" id="KW-0597">Phosphoprotein</keyword>
<name>A0A4D8R0Q3_AZOBR</name>
<dbReference type="NCBIfam" id="TIGR00254">
    <property type="entry name" value="GGDEF"/>
    <property type="match status" value="1"/>
</dbReference>
<keyword evidence="4" id="KW-0175">Coiled coil</keyword>
<organism evidence="8 9">
    <name type="scientific">Azospirillum brasilense</name>
    <dbReference type="NCBI Taxonomy" id="192"/>
    <lineage>
        <taxon>Bacteria</taxon>
        <taxon>Pseudomonadati</taxon>
        <taxon>Pseudomonadota</taxon>
        <taxon>Alphaproteobacteria</taxon>
        <taxon>Rhodospirillales</taxon>
        <taxon>Azospirillaceae</taxon>
        <taxon>Azospirillum</taxon>
    </lineage>
</organism>
<dbReference type="GO" id="GO:0005886">
    <property type="term" value="C:plasma membrane"/>
    <property type="evidence" value="ECO:0007669"/>
    <property type="project" value="TreeGrafter"/>
</dbReference>
<dbReference type="InterPro" id="IPR029787">
    <property type="entry name" value="Nucleotide_cyclase"/>
</dbReference>
<dbReference type="InterPro" id="IPR050469">
    <property type="entry name" value="Diguanylate_Cyclase"/>
</dbReference>
<evidence type="ECO:0000256" key="3">
    <source>
        <dbReference type="PROSITE-ProRule" id="PRU00169"/>
    </source>
</evidence>
<dbReference type="InterPro" id="IPR001789">
    <property type="entry name" value="Sig_transdc_resp-reg_receiver"/>
</dbReference>
<evidence type="ECO:0000259" key="7">
    <source>
        <dbReference type="PROSITE" id="PS50887"/>
    </source>
</evidence>
<dbReference type="GO" id="GO:1902201">
    <property type="term" value="P:negative regulation of bacterial-type flagellum-dependent cell motility"/>
    <property type="evidence" value="ECO:0007669"/>
    <property type="project" value="TreeGrafter"/>
</dbReference>